<name>A0AAV0HQF7_9ROSI</name>
<feature type="region of interest" description="Disordered" evidence="1">
    <location>
        <begin position="365"/>
        <end position="418"/>
    </location>
</feature>
<dbReference type="FunFam" id="2.80.10.50:FF:000067">
    <property type="entry name" value="BnaC05g19630D protein"/>
    <property type="match status" value="2"/>
</dbReference>
<dbReference type="Pfam" id="PF04601">
    <property type="entry name" value="DUF569"/>
    <property type="match status" value="2"/>
</dbReference>
<evidence type="ECO:0000256" key="1">
    <source>
        <dbReference type="SAM" id="MobiDB-lite"/>
    </source>
</evidence>
<evidence type="ECO:0000313" key="4">
    <source>
        <dbReference type="EMBL" id="CAI0386709.1"/>
    </source>
</evidence>
<dbReference type="InterPro" id="IPR054726">
    <property type="entry name" value="Ubiq_DUF569-assoc"/>
</dbReference>
<dbReference type="Pfam" id="PF22932">
    <property type="entry name" value="Ubiq_DUF_assoc"/>
    <property type="match status" value="1"/>
</dbReference>
<evidence type="ECO:0000259" key="3">
    <source>
        <dbReference type="Pfam" id="PF22932"/>
    </source>
</evidence>
<comment type="caution">
    <text evidence="4">The sequence shown here is derived from an EMBL/GenBank/DDBJ whole genome shotgun (WGS) entry which is preliminary data.</text>
</comment>
<reference evidence="4" key="1">
    <citation type="submission" date="2022-08" db="EMBL/GenBank/DDBJ databases">
        <authorList>
            <person name="Gutierrez-Valencia J."/>
        </authorList>
    </citation>
    <scope>NUCLEOTIDE SEQUENCE</scope>
</reference>
<dbReference type="Proteomes" id="UP001154282">
    <property type="component" value="Unassembled WGS sequence"/>
</dbReference>
<feature type="domain" description="DUF569" evidence="2">
    <location>
        <begin position="211"/>
        <end position="352"/>
    </location>
</feature>
<dbReference type="PANTHER" id="PTHR31205">
    <property type="entry name" value="ACTIN CROSS-LINKING PROTEIN (DUF569)"/>
    <property type="match status" value="1"/>
</dbReference>
<dbReference type="EMBL" id="CAMGYJ010000002">
    <property type="protein sequence ID" value="CAI0386709.1"/>
    <property type="molecule type" value="Genomic_DNA"/>
</dbReference>
<evidence type="ECO:0000259" key="2">
    <source>
        <dbReference type="Pfam" id="PF04601"/>
    </source>
</evidence>
<feature type="domain" description="DUF569" evidence="3">
    <location>
        <begin position="420"/>
        <end position="498"/>
    </location>
</feature>
<dbReference type="InterPro" id="IPR008999">
    <property type="entry name" value="Actin-crosslinking"/>
</dbReference>
<feature type="compositionally biased region" description="Polar residues" evidence="1">
    <location>
        <begin position="397"/>
        <end position="413"/>
    </location>
</feature>
<dbReference type="InterPro" id="IPR007679">
    <property type="entry name" value="DUF569"/>
</dbReference>
<feature type="domain" description="DUF569" evidence="2">
    <location>
        <begin position="1"/>
        <end position="155"/>
    </location>
</feature>
<dbReference type="CDD" id="cd23340">
    <property type="entry name" value="beta-trefoil_FSCN_ACP-like"/>
    <property type="match status" value="2"/>
</dbReference>
<sequence>MEFFTKTKAVKLRSHLDKYLLADDDRHTVRQTRSSASSRRATWFVELLQDHDGAGGAPLIRLRSSFGTYLSASDAPFLLGVTGCKVVQAPAPPPDQNTAAAAACLEWRPVRDGFQVRLQSWCGKYLRGNGGTPPWRNSVTHDDPHTGATQKWIMWDVEAVIGGETESVAEYLSSVSSLSSLSDEMLEAVSEDYFFSSSSQTGSFNQFRSAMEFFHKAKAVRLRSHHDKYLLAADDEESVLQDRNGSSKSAKWWVEPVPGSDSIIRLKSSYGKYLTASNHPFLLGMTGRKVLQTLPRRLDSSVEWEPVREGTQIKLRTRYGNFLRANGGLPPWRNSVTHDIPHRTATQEWVLWNIDVVEIQVQSPAAAKSPASHHQQQLPHADSLNFEEPSSPSSFSAKPTNFSRQESTDSNVGSPPKLEGRTIYYHVADETGEVEDDVEVGYSLSFKGNGVEGLTQKLKEETGLEDIVVCSRSPLNGKLYPLRLQLPPNNADMHVIVVPSSSKVAREFEKQGLL</sequence>
<gene>
    <name evidence="4" type="ORF">LITE_LOCUS5201</name>
</gene>
<dbReference type="PANTHER" id="PTHR31205:SF69">
    <property type="entry name" value="ACTIN CROSS-LINKING PROTEIN (DUF569)"/>
    <property type="match status" value="1"/>
</dbReference>
<organism evidence="4 5">
    <name type="scientific">Linum tenue</name>
    <dbReference type="NCBI Taxonomy" id="586396"/>
    <lineage>
        <taxon>Eukaryota</taxon>
        <taxon>Viridiplantae</taxon>
        <taxon>Streptophyta</taxon>
        <taxon>Embryophyta</taxon>
        <taxon>Tracheophyta</taxon>
        <taxon>Spermatophyta</taxon>
        <taxon>Magnoliopsida</taxon>
        <taxon>eudicotyledons</taxon>
        <taxon>Gunneridae</taxon>
        <taxon>Pentapetalae</taxon>
        <taxon>rosids</taxon>
        <taxon>fabids</taxon>
        <taxon>Malpighiales</taxon>
        <taxon>Linaceae</taxon>
        <taxon>Linum</taxon>
    </lineage>
</organism>
<dbReference type="SUPFAM" id="SSF50405">
    <property type="entry name" value="Actin-crosslinking proteins"/>
    <property type="match status" value="2"/>
</dbReference>
<keyword evidence="5" id="KW-1185">Reference proteome</keyword>
<evidence type="ECO:0000313" key="5">
    <source>
        <dbReference type="Proteomes" id="UP001154282"/>
    </source>
</evidence>
<dbReference type="AlphaFoldDB" id="A0AAV0HQF7"/>
<feature type="compositionally biased region" description="Low complexity" evidence="1">
    <location>
        <begin position="365"/>
        <end position="377"/>
    </location>
</feature>
<protein>
    <recommendedName>
        <fullName evidence="6">DUF569 domain-containing protein</fullName>
    </recommendedName>
</protein>
<feature type="compositionally biased region" description="Low complexity" evidence="1">
    <location>
        <begin position="386"/>
        <end position="396"/>
    </location>
</feature>
<proteinExistence type="predicted"/>
<dbReference type="Gene3D" id="2.80.10.50">
    <property type="match status" value="2"/>
</dbReference>
<accession>A0AAV0HQF7</accession>
<evidence type="ECO:0008006" key="6">
    <source>
        <dbReference type="Google" id="ProtNLM"/>
    </source>
</evidence>